<dbReference type="PANTHER" id="PTHR43133:SF39">
    <property type="entry name" value="SIMILAR TO RNA POLYMERASE SIGMA-E FACTOR"/>
    <property type="match status" value="1"/>
</dbReference>
<name>A0A9X2JI14_9BACT</name>
<dbReference type="PANTHER" id="PTHR43133">
    <property type="entry name" value="RNA POLYMERASE ECF-TYPE SIGMA FACTO"/>
    <property type="match status" value="1"/>
</dbReference>
<dbReference type="NCBIfam" id="TIGR02937">
    <property type="entry name" value="sigma70-ECF"/>
    <property type="match status" value="1"/>
</dbReference>
<dbReference type="Gene3D" id="1.10.1740.10">
    <property type="match status" value="1"/>
</dbReference>
<dbReference type="InterPro" id="IPR039425">
    <property type="entry name" value="RNA_pol_sigma-70-like"/>
</dbReference>
<dbReference type="InterPro" id="IPR036388">
    <property type="entry name" value="WH-like_DNA-bd_sf"/>
</dbReference>
<protein>
    <submittedName>
        <fullName evidence="6">ECF-type sigma factor</fullName>
    </submittedName>
</protein>
<dbReference type="SUPFAM" id="SSF88659">
    <property type="entry name" value="Sigma3 and sigma4 domains of RNA polymerase sigma factors"/>
    <property type="match status" value="1"/>
</dbReference>
<proteinExistence type="inferred from homology"/>
<comment type="caution">
    <text evidence="6">The sequence shown here is derived from an EMBL/GenBank/DDBJ whole genome shotgun (WGS) entry which is preliminary data.</text>
</comment>
<dbReference type="GO" id="GO:0006352">
    <property type="term" value="P:DNA-templated transcription initiation"/>
    <property type="evidence" value="ECO:0007669"/>
    <property type="project" value="InterPro"/>
</dbReference>
<comment type="similarity">
    <text evidence="1">Belongs to the sigma-70 factor family. ECF subfamily.</text>
</comment>
<dbReference type="RefSeq" id="WP_252854501.1">
    <property type="nucleotide sequence ID" value="NZ_JAMXLR010000072.1"/>
</dbReference>
<evidence type="ECO:0000256" key="3">
    <source>
        <dbReference type="ARBA" id="ARBA00023082"/>
    </source>
</evidence>
<keyword evidence="7" id="KW-1185">Reference proteome</keyword>
<dbReference type="Pfam" id="PF07638">
    <property type="entry name" value="Sigma70_ECF"/>
    <property type="match status" value="1"/>
</dbReference>
<accession>A0A9X2JI14</accession>
<evidence type="ECO:0000256" key="1">
    <source>
        <dbReference type="ARBA" id="ARBA00010641"/>
    </source>
</evidence>
<dbReference type="Proteomes" id="UP001155241">
    <property type="component" value="Unassembled WGS sequence"/>
</dbReference>
<keyword evidence="4" id="KW-0804">Transcription</keyword>
<dbReference type="InterPro" id="IPR013325">
    <property type="entry name" value="RNA_pol_sigma_r2"/>
</dbReference>
<evidence type="ECO:0000259" key="5">
    <source>
        <dbReference type="Pfam" id="PF07638"/>
    </source>
</evidence>
<dbReference type="InterPro" id="IPR011517">
    <property type="entry name" value="RNA_pol_sigma70_ECF-like"/>
</dbReference>
<feature type="domain" description="RNA polymerase sigma-70 ECF-like HTH" evidence="5">
    <location>
        <begin position="10"/>
        <end position="189"/>
    </location>
</feature>
<evidence type="ECO:0000256" key="2">
    <source>
        <dbReference type="ARBA" id="ARBA00023015"/>
    </source>
</evidence>
<dbReference type="AlphaFoldDB" id="A0A9X2JI14"/>
<dbReference type="GO" id="GO:0016987">
    <property type="term" value="F:sigma factor activity"/>
    <property type="evidence" value="ECO:0007669"/>
    <property type="project" value="UniProtKB-KW"/>
</dbReference>
<sequence length="190" mass="21595">MSEARKSKRTDLTQLLLQAEEGDPLAAEQLLPTVYDELRFLASSRIRKELPGQTLAATDLVHEAYLRLIGGGQSWENRSHFFAAAGEAMRRILVERARRKQRIKHGGQVQRVPMNDDLLKSGQSPDDLIAVDDLLDQFAEKHPTEAQIVKLHFFSGFSIADCAKALGIARSTAHERWRFARAWLHRELQR</sequence>
<keyword evidence="3" id="KW-0731">Sigma factor</keyword>
<reference evidence="6" key="1">
    <citation type="submission" date="2022-06" db="EMBL/GenBank/DDBJ databases">
        <title>Aeoliella straminimaris, a novel planctomycete from sediments.</title>
        <authorList>
            <person name="Vitorino I.R."/>
            <person name="Lage O.M."/>
        </authorList>
    </citation>
    <scope>NUCLEOTIDE SEQUENCE</scope>
    <source>
        <strain evidence="6">ICT_H6.2</strain>
    </source>
</reference>
<keyword evidence="2" id="KW-0805">Transcription regulation</keyword>
<gene>
    <name evidence="6" type="ORF">NG895_21040</name>
</gene>
<dbReference type="SUPFAM" id="SSF88946">
    <property type="entry name" value="Sigma2 domain of RNA polymerase sigma factors"/>
    <property type="match status" value="1"/>
</dbReference>
<dbReference type="InterPro" id="IPR014284">
    <property type="entry name" value="RNA_pol_sigma-70_dom"/>
</dbReference>
<dbReference type="InterPro" id="IPR013324">
    <property type="entry name" value="RNA_pol_sigma_r3/r4-like"/>
</dbReference>
<evidence type="ECO:0000256" key="4">
    <source>
        <dbReference type="ARBA" id="ARBA00023163"/>
    </source>
</evidence>
<organism evidence="6 7">
    <name type="scientific">Aeoliella straminimaris</name>
    <dbReference type="NCBI Taxonomy" id="2954799"/>
    <lineage>
        <taxon>Bacteria</taxon>
        <taxon>Pseudomonadati</taxon>
        <taxon>Planctomycetota</taxon>
        <taxon>Planctomycetia</taxon>
        <taxon>Pirellulales</taxon>
        <taxon>Lacipirellulaceae</taxon>
        <taxon>Aeoliella</taxon>
    </lineage>
</organism>
<evidence type="ECO:0000313" key="7">
    <source>
        <dbReference type="Proteomes" id="UP001155241"/>
    </source>
</evidence>
<dbReference type="InterPro" id="IPR053812">
    <property type="entry name" value="HTH_Sigma70_ECF-like"/>
</dbReference>
<dbReference type="EMBL" id="JAMXLR010000072">
    <property type="protein sequence ID" value="MCO6046391.1"/>
    <property type="molecule type" value="Genomic_DNA"/>
</dbReference>
<dbReference type="NCBIfam" id="TIGR02999">
    <property type="entry name" value="Sig-70_X6"/>
    <property type="match status" value="1"/>
</dbReference>
<evidence type="ECO:0000313" key="6">
    <source>
        <dbReference type="EMBL" id="MCO6046391.1"/>
    </source>
</evidence>
<dbReference type="Gene3D" id="1.10.10.10">
    <property type="entry name" value="Winged helix-like DNA-binding domain superfamily/Winged helix DNA-binding domain"/>
    <property type="match status" value="1"/>
</dbReference>